<proteinExistence type="predicted"/>
<dbReference type="AlphaFoldDB" id="A0A223M960"/>
<reference evidence="1 2" key="1">
    <citation type="submission" date="2017-08" db="EMBL/GenBank/DDBJ databases">
        <title>The complete genome sequence of a Mycoplasma hyopneumoniae isolate in Korea.</title>
        <authorList>
            <person name="Han J."/>
            <person name="Lee N."/>
        </authorList>
    </citation>
    <scope>NUCLEOTIDE SEQUENCE [LARGE SCALE GENOMIC DNA]</scope>
    <source>
        <strain evidence="1 2">KM014</strain>
    </source>
</reference>
<sequence length="77" mass="8916">MLFLQRNIKANEEKNPLINTVFQDFNLIENLSVKNNILIRNNLIQKEFNQNLLEKSANFLNTQGEKLNQQVKDLSGG</sequence>
<dbReference type="InterPro" id="IPR027417">
    <property type="entry name" value="P-loop_NTPase"/>
</dbReference>
<gene>
    <name evidence="1" type="ORF">CIB43_00188</name>
</gene>
<dbReference type="Proteomes" id="UP000215452">
    <property type="component" value="Chromosome"/>
</dbReference>
<dbReference type="SUPFAM" id="SSF52540">
    <property type="entry name" value="P-loop containing nucleoside triphosphate hydrolases"/>
    <property type="match status" value="1"/>
</dbReference>
<protein>
    <submittedName>
        <fullName evidence="1">Uncharacterized protein</fullName>
    </submittedName>
</protein>
<accession>A0A223M960</accession>
<evidence type="ECO:0000313" key="1">
    <source>
        <dbReference type="EMBL" id="ASU14099.1"/>
    </source>
</evidence>
<name>A0A223M960_MESHO</name>
<organism evidence="1 2">
    <name type="scientific">Mesomycoplasma hyopneumoniae</name>
    <name type="common">Mycoplasma hyopneumoniae</name>
    <dbReference type="NCBI Taxonomy" id="2099"/>
    <lineage>
        <taxon>Bacteria</taxon>
        <taxon>Bacillati</taxon>
        <taxon>Mycoplasmatota</taxon>
        <taxon>Mycoplasmoidales</taxon>
        <taxon>Metamycoplasmataceae</taxon>
        <taxon>Mesomycoplasma</taxon>
    </lineage>
</organism>
<dbReference type="EMBL" id="CP022714">
    <property type="protein sequence ID" value="ASU14099.1"/>
    <property type="molecule type" value="Genomic_DNA"/>
</dbReference>
<dbReference type="Gene3D" id="3.40.50.300">
    <property type="entry name" value="P-loop containing nucleotide triphosphate hydrolases"/>
    <property type="match status" value="1"/>
</dbReference>
<evidence type="ECO:0000313" key="2">
    <source>
        <dbReference type="Proteomes" id="UP000215452"/>
    </source>
</evidence>